<proteinExistence type="predicted"/>
<gene>
    <name evidence="3" type="ORF">T459_00514</name>
</gene>
<dbReference type="PANTHER" id="PTHR47592">
    <property type="entry name" value="PBF68 PROTEIN"/>
    <property type="match status" value="1"/>
</dbReference>
<dbReference type="InterPro" id="IPR036312">
    <property type="entry name" value="Bifun_inhib/LTP/seed_sf"/>
</dbReference>
<dbReference type="Pfam" id="PF14368">
    <property type="entry name" value="LTP_2"/>
    <property type="match status" value="1"/>
</dbReference>
<evidence type="ECO:0000256" key="1">
    <source>
        <dbReference type="SAM" id="MobiDB-lite"/>
    </source>
</evidence>
<comment type="caution">
    <text evidence="3">The sequence shown here is derived from an EMBL/GenBank/DDBJ whole genome shotgun (WGS) entry which is preliminary data.</text>
</comment>
<evidence type="ECO:0000259" key="2">
    <source>
        <dbReference type="Pfam" id="PF14368"/>
    </source>
</evidence>
<name>A0A2G3AEG9_CAPAN</name>
<feature type="compositionally biased region" description="Basic and acidic residues" evidence="1">
    <location>
        <begin position="278"/>
        <end position="293"/>
    </location>
</feature>
<feature type="domain" description="Bifunctional inhibitor/plant lipid transfer protein/seed storage helical" evidence="2">
    <location>
        <begin position="11"/>
        <end position="63"/>
    </location>
</feature>
<organism evidence="3 4">
    <name type="scientific">Capsicum annuum</name>
    <name type="common">Capsicum pepper</name>
    <dbReference type="NCBI Taxonomy" id="4072"/>
    <lineage>
        <taxon>Eukaryota</taxon>
        <taxon>Viridiplantae</taxon>
        <taxon>Streptophyta</taxon>
        <taxon>Embryophyta</taxon>
        <taxon>Tracheophyta</taxon>
        <taxon>Spermatophyta</taxon>
        <taxon>Magnoliopsida</taxon>
        <taxon>eudicotyledons</taxon>
        <taxon>Gunneridae</taxon>
        <taxon>Pentapetalae</taxon>
        <taxon>asterids</taxon>
        <taxon>lamiids</taxon>
        <taxon>Solanales</taxon>
        <taxon>Solanaceae</taxon>
        <taxon>Solanoideae</taxon>
        <taxon>Capsiceae</taxon>
        <taxon>Capsicum</taxon>
    </lineage>
</organism>
<dbReference type="InterPro" id="IPR016140">
    <property type="entry name" value="Bifunc_inhib/LTP/seed_store"/>
</dbReference>
<reference evidence="3 4" key="2">
    <citation type="journal article" date="2017" name="Genome Biol.">
        <title>New reference genome sequences of hot pepper reveal the massive evolution of plant disease-resistance genes by retroduplication.</title>
        <authorList>
            <person name="Kim S."/>
            <person name="Park J."/>
            <person name="Yeom S.I."/>
            <person name="Kim Y.M."/>
            <person name="Seo E."/>
            <person name="Kim K.T."/>
            <person name="Kim M.S."/>
            <person name="Lee J.M."/>
            <person name="Cheong K."/>
            <person name="Shin H.S."/>
            <person name="Kim S.B."/>
            <person name="Han K."/>
            <person name="Lee J."/>
            <person name="Park M."/>
            <person name="Lee H.A."/>
            <person name="Lee H.Y."/>
            <person name="Lee Y."/>
            <person name="Oh S."/>
            <person name="Lee J.H."/>
            <person name="Choi E."/>
            <person name="Choi E."/>
            <person name="Lee S.E."/>
            <person name="Jeon J."/>
            <person name="Kim H."/>
            <person name="Choi G."/>
            <person name="Song H."/>
            <person name="Lee J."/>
            <person name="Lee S.C."/>
            <person name="Kwon J.K."/>
            <person name="Lee H.Y."/>
            <person name="Koo N."/>
            <person name="Hong Y."/>
            <person name="Kim R.W."/>
            <person name="Kang W.H."/>
            <person name="Huh J.H."/>
            <person name="Kang B.C."/>
            <person name="Yang T.J."/>
            <person name="Lee Y.H."/>
            <person name="Bennetzen J.L."/>
            <person name="Choi D."/>
        </authorList>
    </citation>
    <scope>NUCLEOTIDE SEQUENCE [LARGE SCALE GENOMIC DNA]</scope>
    <source>
        <strain evidence="4">cv. CM334</strain>
    </source>
</reference>
<dbReference type="Proteomes" id="UP000222542">
    <property type="component" value="Unassembled WGS sequence"/>
</dbReference>
<dbReference type="Gene3D" id="1.10.110.10">
    <property type="entry name" value="Plant lipid-transfer and hydrophobic proteins"/>
    <property type="match status" value="1"/>
</dbReference>
<dbReference type="Pfam" id="PF14223">
    <property type="entry name" value="Retrotran_gag_2"/>
    <property type="match status" value="1"/>
</dbReference>
<keyword evidence="4" id="KW-1185">Reference proteome</keyword>
<protein>
    <recommendedName>
        <fullName evidence="2">Bifunctional inhibitor/plant lipid transfer protein/seed storage helical domain-containing protein</fullName>
    </recommendedName>
</protein>
<dbReference type="EMBL" id="AYRZ02000001">
    <property type="protein sequence ID" value="PHT92632.1"/>
    <property type="molecule type" value="Genomic_DNA"/>
</dbReference>
<feature type="region of interest" description="Disordered" evidence="1">
    <location>
        <begin position="262"/>
        <end position="298"/>
    </location>
</feature>
<dbReference type="SUPFAM" id="SSF47699">
    <property type="entry name" value="Bifunctional inhibitor/lipid-transfer protein/seed storage 2S albumin"/>
    <property type="match status" value="1"/>
</dbReference>
<dbReference type="PANTHER" id="PTHR47592:SF27">
    <property type="entry name" value="OS08G0421700 PROTEIN"/>
    <property type="match status" value="1"/>
</dbReference>
<reference evidence="3 4" key="1">
    <citation type="journal article" date="2014" name="Nat. Genet.">
        <title>Genome sequence of the hot pepper provides insights into the evolution of pungency in Capsicum species.</title>
        <authorList>
            <person name="Kim S."/>
            <person name="Park M."/>
            <person name="Yeom S.I."/>
            <person name="Kim Y.M."/>
            <person name="Lee J.M."/>
            <person name="Lee H.A."/>
            <person name="Seo E."/>
            <person name="Choi J."/>
            <person name="Cheong K."/>
            <person name="Kim K.T."/>
            <person name="Jung K."/>
            <person name="Lee G.W."/>
            <person name="Oh S.K."/>
            <person name="Bae C."/>
            <person name="Kim S.B."/>
            <person name="Lee H.Y."/>
            <person name="Kim S.Y."/>
            <person name="Kim M.S."/>
            <person name="Kang B.C."/>
            <person name="Jo Y.D."/>
            <person name="Yang H.B."/>
            <person name="Jeong H.J."/>
            <person name="Kang W.H."/>
            <person name="Kwon J.K."/>
            <person name="Shin C."/>
            <person name="Lim J.Y."/>
            <person name="Park J.H."/>
            <person name="Huh J.H."/>
            <person name="Kim J.S."/>
            <person name="Kim B.D."/>
            <person name="Cohen O."/>
            <person name="Paran I."/>
            <person name="Suh M.C."/>
            <person name="Lee S.B."/>
            <person name="Kim Y.K."/>
            <person name="Shin Y."/>
            <person name="Noh S.J."/>
            <person name="Park J."/>
            <person name="Seo Y.S."/>
            <person name="Kwon S.Y."/>
            <person name="Kim H.A."/>
            <person name="Park J.M."/>
            <person name="Kim H.J."/>
            <person name="Choi S.B."/>
            <person name="Bosland P.W."/>
            <person name="Reeves G."/>
            <person name="Jo S.H."/>
            <person name="Lee B.W."/>
            <person name="Cho H.T."/>
            <person name="Choi H.S."/>
            <person name="Lee M.S."/>
            <person name="Yu Y."/>
            <person name="Do Choi Y."/>
            <person name="Park B.S."/>
            <person name="van Deynze A."/>
            <person name="Ashrafi H."/>
            <person name="Hill T."/>
            <person name="Kim W.T."/>
            <person name="Pai H.S."/>
            <person name="Ahn H.K."/>
            <person name="Yeam I."/>
            <person name="Giovannoni J.J."/>
            <person name="Rose J.K."/>
            <person name="Sorensen I."/>
            <person name="Lee S.J."/>
            <person name="Kim R.W."/>
            <person name="Choi I.Y."/>
            <person name="Choi B.S."/>
            <person name="Lim J.S."/>
            <person name="Lee Y.H."/>
            <person name="Choi D."/>
        </authorList>
    </citation>
    <scope>NUCLEOTIDE SEQUENCE [LARGE SCALE GENOMIC DNA]</scope>
    <source>
        <strain evidence="4">cv. CM334</strain>
    </source>
</reference>
<dbReference type="CDD" id="cd00010">
    <property type="entry name" value="AAI_LTSS"/>
    <property type="match status" value="1"/>
</dbReference>
<dbReference type="STRING" id="4072.A0A2G3AEG9"/>
<evidence type="ECO:0000313" key="4">
    <source>
        <dbReference type="Proteomes" id="UP000222542"/>
    </source>
</evidence>
<sequence>MSAPIVLRYATCCDPLREAVTKDLDCLCKLYENPTLLPSLGINVTQAIGLPKYCDIPGDVSACKAAAPGSSSPSEKAPPGKMTNEIQMMDTTTSVRATNIATSSRRNAPPTMAPAEKPEKFLGIDFKRWQQKMFFYLTTLCLQRFTSEDAPEWNQDIKETVGALERKYKTEDVGIKKFLVARFLDFKMIDSKSVVSQVQELQVIIQYFLAEGLIMNDVFQVAAIVEKLPPLWKDFKNYLKHKCKEMTVEDLIVQLRIEENNKAAERRHEQSSGGSKRPRNEPIENEHNEENPRRSTCQRTSTLFGSDFVTFLLENEPQIFKEAMASSDSSFWKEAVNSEIDSILSNHTWELVDLPPGNKPLDSKWIFKMKMKTDGTIDKYKARLVVKVFK</sequence>
<evidence type="ECO:0000313" key="3">
    <source>
        <dbReference type="EMBL" id="PHT92632.1"/>
    </source>
</evidence>
<accession>A0A2G3AEG9</accession>
<dbReference type="Gramene" id="PHT92632">
    <property type="protein sequence ID" value="PHT92632"/>
    <property type="gene ID" value="T459_00514"/>
</dbReference>
<dbReference type="AlphaFoldDB" id="A0A2G3AEG9"/>